<evidence type="ECO:0000313" key="2">
    <source>
        <dbReference type="EMBL" id="EZF55837.1"/>
    </source>
</evidence>
<protein>
    <submittedName>
        <fullName evidence="2">Uncharacterized protein</fullName>
    </submittedName>
</protein>
<feature type="compositionally biased region" description="Basic and acidic residues" evidence="1">
    <location>
        <begin position="24"/>
        <end position="37"/>
    </location>
</feature>
<dbReference type="AlphaFoldDB" id="A0A022WBU9"/>
<name>A0A022WBU9_TRIRU</name>
<proteinExistence type="predicted"/>
<accession>A0A022WBU9</accession>
<dbReference type="EMBL" id="KK207734">
    <property type="protein sequence ID" value="EZF55837.1"/>
    <property type="molecule type" value="Genomic_DNA"/>
</dbReference>
<organism evidence="2">
    <name type="scientific">Trichophyton rubrum CBS 288.86</name>
    <dbReference type="NCBI Taxonomy" id="1215330"/>
    <lineage>
        <taxon>Eukaryota</taxon>
        <taxon>Fungi</taxon>
        <taxon>Dikarya</taxon>
        <taxon>Ascomycota</taxon>
        <taxon>Pezizomycotina</taxon>
        <taxon>Eurotiomycetes</taxon>
        <taxon>Eurotiomycetidae</taxon>
        <taxon>Onygenales</taxon>
        <taxon>Arthrodermataceae</taxon>
        <taxon>Trichophyton</taxon>
    </lineage>
</organism>
<feature type="region of interest" description="Disordered" evidence="1">
    <location>
        <begin position="1"/>
        <end position="37"/>
    </location>
</feature>
<sequence>MHTISPLTLRNQLTGTYQAASRNKGAEESDSGKNKENGEFFLGGTRFLLAPGYQFNYLETIEADKKQAVKDSTFTGSSDTLSQRPSVYSAVSFAGRILIFHAQIASCHI</sequence>
<evidence type="ECO:0000256" key="1">
    <source>
        <dbReference type="SAM" id="MobiDB-lite"/>
    </source>
</evidence>
<dbReference type="HOGENOM" id="CLU_2185827_0_0_1"/>
<reference evidence="2" key="1">
    <citation type="submission" date="2014-02" db="EMBL/GenBank/DDBJ databases">
        <title>The Genome Sequence of Trichophyton rubrum (morphotype fischeri) CBS 288.86.</title>
        <authorList>
            <consortium name="The Broad Institute Genomics Platform"/>
            <person name="Cuomo C.A."/>
            <person name="White T.C."/>
            <person name="Graser Y."/>
            <person name="Martinez-Rossi N."/>
            <person name="Heitman J."/>
            <person name="Young S.K."/>
            <person name="Zeng Q."/>
            <person name="Gargeya S."/>
            <person name="Abouelleil A."/>
            <person name="Alvarado L."/>
            <person name="Chapman S.B."/>
            <person name="Gainer-Dewar J."/>
            <person name="Goldberg J."/>
            <person name="Griggs A."/>
            <person name="Gujja S."/>
            <person name="Hansen M."/>
            <person name="Howarth C."/>
            <person name="Imamovic A."/>
            <person name="Larimer J."/>
            <person name="Martinez D."/>
            <person name="Murphy C."/>
            <person name="Pearson M.D."/>
            <person name="Persinoti G."/>
            <person name="Poon T."/>
            <person name="Priest M."/>
            <person name="Roberts A.D."/>
            <person name="Saif S."/>
            <person name="Shea T.D."/>
            <person name="Sykes S.N."/>
            <person name="Wortman J."/>
            <person name="Nusbaum C."/>
            <person name="Birren B."/>
        </authorList>
    </citation>
    <scope>NUCLEOTIDE SEQUENCE [LARGE SCALE GENOMIC DNA]</scope>
    <source>
        <strain evidence="2">CBS 288.86</strain>
    </source>
</reference>
<feature type="compositionally biased region" description="Polar residues" evidence="1">
    <location>
        <begin position="1"/>
        <end position="21"/>
    </location>
</feature>
<gene>
    <name evidence="2" type="ORF">H103_01616</name>
</gene>
<dbReference type="Proteomes" id="UP000023758">
    <property type="component" value="Unassembled WGS sequence"/>
</dbReference>